<keyword evidence="3" id="KW-1185">Reference proteome</keyword>
<feature type="signal peptide" evidence="1">
    <location>
        <begin position="1"/>
        <end position="21"/>
    </location>
</feature>
<reference evidence="3" key="1">
    <citation type="journal article" date="2019" name="Int. J. Syst. Evol. Microbiol.">
        <title>The Global Catalogue of Microorganisms (GCM) 10K type strain sequencing project: providing services to taxonomists for standard genome sequencing and annotation.</title>
        <authorList>
            <consortium name="The Broad Institute Genomics Platform"/>
            <consortium name="The Broad Institute Genome Sequencing Center for Infectious Disease"/>
            <person name="Wu L."/>
            <person name="Ma J."/>
        </authorList>
    </citation>
    <scope>NUCLEOTIDE SEQUENCE [LARGE SCALE GENOMIC DNA]</scope>
    <source>
        <strain evidence="3">CGMCC 1.13587</strain>
    </source>
</reference>
<feature type="chain" id="PRO_5047225656" evidence="1">
    <location>
        <begin position="22"/>
        <end position="111"/>
    </location>
</feature>
<sequence>MKTKLVLAICSALLVSSAAIAAQSDDQSDDAMRTVRTATTTQHFGGHHETWYKEGGVVPAEYRGDAYAVQRWQSEHLNEPAEGSRWMRGDNGDHVLVNQDTGMITRISHHH</sequence>
<organism evidence="2 3">
    <name type="scientific">Rhodanobacter terrae</name>
    <dbReference type="NCBI Taxonomy" id="418647"/>
    <lineage>
        <taxon>Bacteria</taxon>
        <taxon>Pseudomonadati</taxon>
        <taxon>Pseudomonadota</taxon>
        <taxon>Gammaproteobacteria</taxon>
        <taxon>Lysobacterales</taxon>
        <taxon>Rhodanobacteraceae</taxon>
        <taxon>Rhodanobacter</taxon>
    </lineage>
</organism>
<evidence type="ECO:0000313" key="2">
    <source>
        <dbReference type="EMBL" id="MFC5580200.1"/>
    </source>
</evidence>
<dbReference type="Proteomes" id="UP001596111">
    <property type="component" value="Unassembled WGS sequence"/>
</dbReference>
<dbReference type="EMBL" id="JBHSNG010000002">
    <property type="protein sequence ID" value="MFC5580200.1"/>
    <property type="molecule type" value="Genomic_DNA"/>
</dbReference>
<dbReference type="RefSeq" id="WP_377324463.1">
    <property type="nucleotide sequence ID" value="NZ_JBHSNG010000002.1"/>
</dbReference>
<name>A0ABW0SU08_9GAMM</name>
<comment type="caution">
    <text evidence="2">The sequence shown here is derived from an EMBL/GenBank/DDBJ whole genome shotgun (WGS) entry which is preliminary data.</text>
</comment>
<accession>A0ABW0SU08</accession>
<dbReference type="Gene3D" id="3.10.450.160">
    <property type="entry name" value="inner membrane protein cigr"/>
    <property type="match status" value="1"/>
</dbReference>
<keyword evidence="1" id="KW-0732">Signal</keyword>
<evidence type="ECO:0000256" key="1">
    <source>
        <dbReference type="SAM" id="SignalP"/>
    </source>
</evidence>
<proteinExistence type="predicted"/>
<dbReference type="Pfam" id="PF11776">
    <property type="entry name" value="RcnB"/>
    <property type="match status" value="1"/>
</dbReference>
<protein>
    <submittedName>
        <fullName evidence="2">RcnB family protein</fullName>
    </submittedName>
</protein>
<dbReference type="InterPro" id="IPR024572">
    <property type="entry name" value="RcnB"/>
</dbReference>
<gene>
    <name evidence="2" type="ORF">ACFPPB_03615</name>
</gene>
<evidence type="ECO:0000313" key="3">
    <source>
        <dbReference type="Proteomes" id="UP001596111"/>
    </source>
</evidence>